<dbReference type="FunFam" id="3.40.50.300:FF:000106">
    <property type="entry name" value="Adenylate kinase mitochondrial"/>
    <property type="match status" value="1"/>
</dbReference>
<dbReference type="InterPro" id="IPR006259">
    <property type="entry name" value="Adenyl_kin_sub"/>
</dbReference>
<keyword evidence="3 4" id="KW-0418">Kinase</keyword>
<dbReference type="AlphaFoldDB" id="A0A644Z302"/>
<dbReference type="NCBIfam" id="NF001380">
    <property type="entry name" value="PRK00279.1-2"/>
    <property type="match status" value="1"/>
</dbReference>
<keyword evidence="1 4" id="KW-0808">Transferase</keyword>
<accession>A0A644Z302</accession>
<dbReference type="NCBIfam" id="TIGR01351">
    <property type="entry name" value="adk"/>
    <property type="match status" value="1"/>
</dbReference>
<dbReference type="InterPro" id="IPR033690">
    <property type="entry name" value="Adenylat_kinase_CS"/>
</dbReference>
<dbReference type="InterPro" id="IPR000850">
    <property type="entry name" value="Adenylat/UMP-CMP_kin"/>
</dbReference>
<dbReference type="EC" id="2.7.4.3" evidence="4"/>
<evidence type="ECO:0000256" key="2">
    <source>
        <dbReference type="ARBA" id="ARBA00022741"/>
    </source>
</evidence>
<name>A0A644Z302_9ZZZZ</name>
<dbReference type="EMBL" id="VSSQ01007198">
    <property type="protein sequence ID" value="MPM35162.1"/>
    <property type="molecule type" value="Genomic_DNA"/>
</dbReference>
<comment type="caution">
    <text evidence="4">The sequence shown here is derived from an EMBL/GenBank/DDBJ whole genome shotgun (WGS) entry which is preliminary data.</text>
</comment>
<dbReference type="SUPFAM" id="SSF52540">
    <property type="entry name" value="P-loop containing nucleoside triphosphate hydrolases"/>
    <property type="match status" value="1"/>
</dbReference>
<evidence type="ECO:0000313" key="4">
    <source>
        <dbReference type="EMBL" id="MPM35162.1"/>
    </source>
</evidence>
<protein>
    <submittedName>
        <fullName evidence="4">Adenylate kinase</fullName>
        <ecNumber evidence="4">2.7.4.3</ecNumber>
    </submittedName>
</protein>
<dbReference type="CDD" id="cd01428">
    <property type="entry name" value="ADK"/>
    <property type="match status" value="1"/>
</dbReference>
<dbReference type="NCBIfam" id="NF011100">
    <property type="entry name" value="PRK14527.1"/>
    <property type="match status" value="1"/>
</dbReference>
<evidence type="ECO:0000256" key="1">
    <source>
        <dbReference type="ARBA" id="ARBA00022679"/>
    </source>
</evidence>
<dbReference type="PRINTS" id="PR00094">
    <property type="entry name" value="ADENYLTKNASE"/>
</dbReference>
<organism evidence="4">
    <name type="scientific">bioreactor metagenome</name>
    <dbReference type="NCBI Taxonomy" id="1076179"/>
    <lineage>
        <taxon>unclassified sequences</taxon>
        <taxon>metagenomes</taxon>
        <taxon>ecological metagenomes</taxon>
    </lineage>
</organism>
<dbReference type="GO" id="GO:0005524">
    <property type="term" value="F:ATP binding"/>
    <property type="evidence" value="ECO:0007669"/>
    <property type="project" value="InterPro"/>
</dbReference>
<sequence>MKLIFLGPPGAGKGTQAVKIAARFGIAHISTGDMLRAEMREGTELGKAAKGLIDRGELVPDDVILGMVKNRIQQDDCKNGFLFDGFPRTIAQAEALEAISAIDHVINIDVPVETLIRRISGRRMCSACGAGYHVSTYAEPNCTCGAALYQRDDDKEETVRNRLVVYERSTKPLIDYYQKKGLLHTVNGNADIDTVDAEIRAVISK</sequence>
<dbReference type="HAMAP" id="MF_00235">
    <property type="entry name" value="Adenylate_kinase_Adk"/>
    <property type="match status" value="1"/>
</dbReference>
<dbReference type="NCBIfam" id="NF001381">
    <property type="entry name" value="PRK00279.1-3"/>
    <property type="match status" value="1"/>
</dbReference>
<dbReference type="GO" id="GO:0004017">
    <property type="term" value="F:AMP kinase activity"/>
    <property type="evidence" value="ECO:0007669"/>
    <property type="project" value="UniProtKB-EC"/>
</dbReference>
<dbReference type="Pfam" id="PF00406">
    <property type="entry name" value="ADK"/>
    <property type="match status" value="1"/>
</dbReference>
<dbReference type="PROSITE" id="PS00113">
    <property type="entry name" value="ADENYLATE_KINASE"/>
    <property type="match status" value="1"/>
</dbReference>
<proteinExistence type="inferred from homology"/>
<gene>
    <name evidence="4" type="primary">adk_25</name>
    <name evidence="4" type="ORF">SDC9_81752</name>
</gene>
<reference evidence="4" key="1">
    <citation type="submission" date="2019-08" db="EMBL/GenBank/DDBJ databases">
        <authorList>
            <person name="Kucharzyk K."/>
            <person name="Murdoch R.W."/>
            <person name="Higgins S."/>
            <person name="Loffler F."/>
        </authorList>
    </citation>
    <scope>NUCLEOTIDE SEQUENCE</scope>
</reference>
<dbReference type="Gene3D" id="3.40.50.300">
    <property type="entry name" value="P-loop containing nucleotide triphosphate hydrolases"/>
    <property type="match status" value="1"/>
</dbReference>
<keyword evidence="2" id="KW-0547">Nucleotide-binding</keyword>
<evidence type="ECO:0000256" key="3">
    <source>
        <dbReference type="ARBA" id="ARBA00022777"/>
    </source>
</evidence>
<dbReference type="InterPro" id="IPR027417">
    <property type="entry name" value="P-loop_NTPase"/>
</dbReference>
<dbReference type="PANTHER" id="PTHR23359">
    <property type="entry name" value="NUCLEOTIDE KINASE"/>
    <property type="match status" value="1"/>
</dbReference>